<dbReference type="AlphaFoldDB" id="A0A0F9UQ37"/>
<sequence>MNTKEWAKAMREAVEGTWIPLVRSEQWMELAKLLDKLPIAPDGFELTWDYRELKEGEWGMDSRGVGALQMIPAWIWGPRLVLRKIEPEFKPGEIVADSDNLCFIVEREELYQHLLGG</sequence>
<feature type="non-terminal residue" evidence="1">
    <location>
        <position position="117"/>
    </location>
</feature>
<accession>A0A0F9UQ37</accession>
<evidence type="ECO:0000313" key="1">
    <source>
        <dbReference type="EMBL" id="KKN89627.1"/>
    </source>
</evidence>
<name>A0A0F9UQ37_9ZZZZ</name>
<dbReference type="EMBL" id="LAZR01000116">
    <property type="protein sequence ID" value="KKN89627.1"/>
    <property type="molecule type" value="Genomic_DNA"/>
</dbReference>
<organism evidence="1">
    <name type="scientific">marine sediment metagenome</name>
    <dbReference type="NCBI Taxonomy" id="412755"/>
    <lineage>
        <taxon>unclassified sequences</taxon>
        <taxon>metagenomes</taxon>
        <taxon>ecological metagenomes</taxon>
    </lineage>
</organism>
<protein>
    <submittedName>
        <fullName evidence="1">Uncharacterized protein</fullName>
    </submittedName>
</protein>
<reference evidence="1" key="1">
    <citation type="journal article" date="2015" name="Nature">
        <title>Complex archaea that bridge the gap between prokaryotes and eukaryotes.</title>
        <authorList>
            <person name="Spang A."/>
            <person name="Saw J.H."/>
            <person name="Jorgensen S.L."/>
            <person name="Zaremba-Niedzwiedzka K."/>
            <person name="Martijn J."/>
            <person name="Lind A.E."/>
            <person name="van Eijk R."/>
            <person name="Schleper C."/>
            <person name="Guy L."/>
            <person name="Ettema T.J."/>
        </authorList>
    </citation>
    <scope>NUCLEOTIDE SEQUENCE</scope>
</reference>
<proteinExistence type="predicted"/>
<comment type="caution">
    <text evidence="1">The sequence shown here is derived from an EMBL/GenBank/DDBJ whole genome shotgun (WGS) entry which is preliminary data.</text>
</comment>
<gene>
    <name evidence="1" type="ORF">LCGC14_0234730</name>
</gene>